<evidence type="ECO:0000256" key="2">
    <source>
        <dbReference type="ARBA" id="ARBA00023125"/>
    </source>
</evidence>
<dbReference type="PROSITE" id="PS50206">
    <property type="entry name" value="RHODANESE_3"/>
    <property type="match status" value="1"/>
</dbReference>
<dbReference type="Gene3D" id="1.10.10.10">
    <property type="entry name" value="Winged helix-like DNA-binding domain superfamily/Winged helix DNA-binding domain"/>
    <property type="match status" value="1"/>
</dbReference>
<proteinExistence type="predicted"/>
<keyword evidence="1" id="KW-0805">Transcription regulation</keyword>
<dbReference type="InterPro" id="IPR036390">
    <property type="entry name" value="WH_DNA-bd_sf"/>
</dbReference>
<sequence length="220" mass="24370">MATKTSNSDVASLKSELFENISRIGKAISAPVRLEIIELLTRKSANVEEISNHCNQSLANISRHLQILKSAKLVESSKSGKNIIYQLPDKIIMDFLKVLKSVAYNRLSDLDSISRNFYSQNPDLAPIDHFSPEEAVQMVNTIVIDVRPQVEYESGHISGALNVPIDKINEFAETCDRNCRVIAYCRGPYCTMALEAVAQLRAMGINAGFLKQGFSAPLQP</sequence>
<dbReference type="PROSITE" id="PS50987">
    <property type="entry name" value="HTH_ARSR_2"/>
    <property type="match status" value="1"/>
</dbReference>
<keyword evidence="3" id="KW-0804">Transcription</keyword>
<organism evidence="6 7">
    <name type="scientific">Candidatus Wallbacteria bacterium HGW-Wallbacteria-1</name>
    <dbReference type="NCBI Taxonomy" id="2013854"/>
    <lineage>
        <taxon>Bacteria</taxon>
        <taxon>Candidatus Walliibacteriota</taxon>
    </lineage>
</organism>
<dbReference type="InterPro" id="IPR011991">
    <property type="entry name" value="ArsR-like_HTH"/>
</dbReference>
<dbReference type="PRINTS" id="PR00778">
    <property type="entry name" value="HTHARSR"/>
</dbReference>
<dbReference type="EMBL" id="PGXC01000032">
    <property type="protein sequence ID" value="PKK88858.1"/>
    <property type="molecule type" value="Genomic_DNA"/>
</dbReference>
<protein>
    <recommendedName>
        <fullName evidence="8">ArsR family transcriptional regulator</fullName>
    </recommendedName>
</protein>
<evidence type="ECO:0000259" key="4">
    <source>
        <dbReference type="PROSITE" id="PS50206"/>
    </source>
</evidence>
<dbReference type="InterPro" id="IPR051011">
    <property type="entry name" value="Metal_resp_trans_reg"/>
</dbReference>
<dbReference type="PANTHER" id="PTHR43132:SF8">
    <property type="entry name" value="HTH-TYPE TRANSCRIPTIONAL REGULATOR KMTR"/>
    <property type="match status" value="1"/>
</dbReference>
<keyword evidence="2" id="KW-0238">DNA-binding</keyword>
<dbReference type="Gene3D" id="3.40.250.10">
    <property type="entry name" value="Rhodanese-like domain"/>
    <property type="match status" value="1"/>
</dbReference>
<name>A0A2N1PKI6_9BACT</name>
<dbReference type="InterPro" id="IPR001845">
    <property type="entry name" value="HTH_ArsR_DNA-bd_dom"/>
</dbReference>
<dbReference type="SUPFAM" id="SSF52821">
    <property type="entry name" value="Rhodanese/Cell cycle control phosphatase"/>
    <property type="match status" value="1"/>
</dbReference>
<reference evidence="6 7" key="1">
    <citation type="journal article" date="2017" name="ISME J.">
        <title>Potential for microbial H2 and metal transformations associated with novel bacteria and archaea in deep terrestrial subsurface sediments.</title>
        <authorList>
            <person name="Hernsdorf A.W."/>
            <person name="Amano Y."/>
            <person name="Miyakawa K."/>
            <person name="Ise K."/>
            <person name="Suzuki Y."/>
            <person name="Anantharaman K."/>
            <person name="Probst A."/>
            <person name="Burstein D."/>
            <person name="Thomas B.C."/>
            <person name="Banfield J.F."/>
        </authorList>
    </citation>
    <scope>NUCLEOTIDE SEQUENCE [LARGE SCALE GENOMIC DNA]</scope>
    <source>
        <strain evidence="6">HGW-Wallbacteria-1</strain>
    </source>
</reference>
<dbReference type="NCBIfam" id="NF033788">
    <property type="entry name" value="HTH_metalloreg"/>
    <property type="match status" value="1"/>
</dbReference>
<dbReference type="Proteomes" id="UP000233256">
    <property type="component" value="Unassembled WGS sequence"/>
</dbReference>
<dbReference type="GO" id="GO:0003700">
    <property type="term" value="F:DNA-binding transcription factor activity"/>
    <property type="evidence" value="ECO:0007669"/>
    <property type="project" value="InterPro"/>
</dbReference>
<evidence type="ECO:0000256" key="1">
    <source>
        <dbReference type="ARBA" id="ARBA00023015"/>
    </source>
</evidence>
<dbReference type="AlphaFoldDB" id="A0A2N1PKI6"/>
<gene>
    <name evidence="6" type="ORF">CVV64_16875</name>
</gene>
<dbReference type="SMART" id="SM00450">
    <property type="entry name" value="RHOD"/>
    <property type="match status" value="1"/>
</dbReference>
<dbReference type="Pfam" id="PF12840">
    <property type="entry name" value="HTH_20"/>
    <property type="match status" value="1"/>
</dbReference>
<dbReference type="PANTHER" id="PTHR43132">
    <property type="entry name" value="ARSENICAL RESISTANCE OPERON REPRESSOR ARSR-RELATED"/>
    <property type="match status" value="1"/>
</dbReference>
<evidence type="ECO:0000256" key="3">
    <source>
        <dbReference type="ARBA" id="ARBA00023163"/>
    </source>
</evidence>
<accession>A0A2N1PKI6</accession>
<dbReference type="CDD" id="cd00090">
    <property type="entry name" value="HTH_ARSR"/>
    <property type="match status" value="1"/>
</dbReference>
<dbReference type="Pfam" id="PF00581">
    <property type="entry name" value="Rhodanese"/>
    <property type="match status" value="1"/>
</dbReference>
<evidence type="ECO:0000259" key="5">
    <source>
        <dbReference type="PROSITE" id="PS50987"/>
    </source>
</evidence>
<dbReference type="SMART" id="SM00418">
    <property type="entry name" value="HTH_ARSR"/>
    <property type="match status" value="1"/>
</dbReference>
<evidence type="ECO:0008006" key="8">
    <source>
        <dbReference type="Google" id="ProtNLM"/>
    </source>
</evidence>
<evidence type="ECO:0000313" key="7">
    <source>
        <dbReference type="Proteomes" id="UP000233256"/>
    </source>
</evidence>
<dbReference type="GO" id="GO:0003677">
    <property type="term" value="F:DNA binding"/>
    <property type="evidence" value="ECO:0007669"/>
    <property type="project" value="UniProtKB-KW"/>
</dbReference>
<dbReference type="InterPro" id="IPR036873">
    <property type="entry name" value="Rhodanese-like_dom_sf"/>
</dbReference>
<dbReference type="CDD" id="cd00158">
    <property type="entry name" value="RHOD"/>
    <property type="match status" value="1"/>
</dbReference>
<comment type="caution">
    <text evidence="6">The sequence shown here is derived from an EMBL/GenBank/DDBJ whole genome shotgun (WGS) entry which is preliminary data.</text>
</comment>
<dbReference type="InterPro" id="IPR001763">
    <property type="entry name" value="Rhodanese-like_dom"/>
</dbReference>
<feature type="domain" description="Rhodanese" evidence="4">
    <location>
        <begin position="137"/>
        <end position="220"/>
    </location>
</feature>
<feature type="domain" description="HTH arsR-type" evidence="5">
    <location>
        <begin position="13"/>
        <end position="107"/>
    </location>
</feature>
<dbReference type="SUPFAM" id="SSF46785">
    <property type="entry name" value="Winged helix' DNA-binding domain"/>
    <property type="match status" value="1"/>
</dbReference>
<dbReference type="InterPro" id="IPR036388">
    <property type="entry name" value="WH-like_DNA-bd_sf"/>
</dbReference>
<evidence type="ECO:0000313" key="6">
    <source>
        <dbReference type="EMBL" id="PKK88858.1"/>
    </source>
</evidence>